<keyword evidence="3" id="KW-1185">Reference proteome</keyword>
<accession>A0AAV6K862</accession>
<evidence type="ECO:0000259" key="1">
    <source>
        <dbReference type="Pfam" id="PF13966"/>
    </source>
</evidence>
<comment type="caution">
    <text evidence="2">The sequence shown here is derived from an EMBL/GenBank/DDBJ whole genome shotgun (WGS) entry which is preliminary data.</text>
</comment>
<dbReference type="EMBL" id="JACTNZ010000005">
    <property type="protein sequence ID" value="KAG5548519.1"/>
    <property type="molecule type" value="Genomic_DNA"/>
</dbReference>
<evidence type="ECO:0000313" key="3">
    <source>
        <dbReference type="Proteomes" id="UP000823749"/>
    </source>
</evidence>
<organism evidence="2 3">
    <name type="scientific">Rhododendron griersonianum</name>
    <dbReference type="NCBI Taxonomy" id="479676"/>
    <lineage>
        <taxon>Eukaryota</taxon>
        <taxon>Viridiplantae</taxon>
        <taxon>Streptophyta</taxon>
        <taxon>Embryophyta</taxon>
        <taxon>Tracheophyta</taxon>
        <taxon>Spermatophyta</taxon>
        <taxon>Magnoliopsida</taxon>
        <taxon>eudicotyledons</taxon>
        <taxon>Gunneridae</taxon>
        <taxon>Pentapetalae</taxon>
        <taxon>asterids</taxon>
        <taxon>Ericales</taxon>
        <taxon>Ericaceae</taxon>
        <taxon>Ericoideae</taxon>
        <taxon>Rhodoreae</taxon>
        <taxon>Rhododendron</taxon>
    </lineage>
</organism>
<proteinExistence type="predicted"/>
<reference evidence="2" key="1">
    <citation type="submission" date="2020-08" db="EMBL/GenBank/DDBJ databases">
        <title>Plant Genome Project.</title>
        <authorList>
            <person name="Zhang R.-G."/>
        </authorList>
    </citation>
    <scope>NUCLEOTIDE SEQUENCE</scope>
    <source>
        <strain evidence="2">WSP0</strain>
        <tissue evidence="2">Leaf</tissue>
    </source>
</reference>
<name>A0AAV6K862_9ERIC</name>
<sequence length="133" mass="15277">MLNRETLSLLGRKITRHHPPLKPLIAWGRLSTKDGLLSWGITTDAKCVLCDVDSECHNHIFFKCPYSFFVRRQMMSRNSVCLDPGCLSQELEWSTHNKEGEGLHNLLYKLSLAATLYYLKNQGSLIIRKNLMV</sequence>
<dbReference type="Pfam" id="PF13966">
    <property type="entry name" value="zf-RVT"/>
    <property type="match status" value="1"/>
</dbReference>
<gene>
    <name evidence="2" type="ORF">RHGRI_014015</name>
</gene>
<dbReference type="InterPro" id="IPR026960">
    <property type="entry name" value="RVT-Znf"/>
</dbReference>
<evidence type="ECO:0000313" key="2">
    <source>
        <dbReference type="EMBL" id="KAG5548519.1"/>
    </source>
</evidence>
<feature type="domain" description="Reverse transcriptase zinc-binding" evidence="1">
    <location>
        <begin position="24"/>
        <end position="67"/>
    </location>
</feature>
<dbReference type="Proteomes" id="UP000823749">
    <property type="component" value="Chromosome 5"/>
</dbReference>
<protein>
    <recommendedName>
        <fullName evidence="1">Reverse transcriptase zinc-binding domain-containing protein</fullName>
    </recommendedName>
</protein>
<dbReference type="AlphaFoldDB" id="A0AAV6K862"/>